<proteinExistence type="predicted"/>
<keyword evidence="2" id="KW-1185">Reference proteome</keyword>
<dbReference type="RefSeq" id="XP_002677676.1">
    <property type="nucleotide sequence ID" value="XM_002677630.1"/>
</dbReference>
<protein>
    <submittedName>
        <fullName evidence="1">Predicted protein</fullName>
    </submittedName>
</protein>
<dbReference type="InParanoid" id="D2VDP2"/>
<gene>
    <name evidence="1" type="ORF">NAEGRDRAFT_48704</name>
</gene>
<sequence length="349" mass="40953">MVGGSSSGKTQTILNIRKDFNIAIRIYQIMDMLLWELKVVTDESMQLPMYLIPKFCKMKRNWKKERKVYLQRLDEKFRKKLELYDVSIDSLVEVVGKSIGKDKHLSPLMDKQIFKRLTKSDFDILEKCKIILKTFYIFETCNFPFRVVNEQNVGLVLVSTNIFKLPQAITNLKALKIFETVLIYVSLTGFLDNTDIRNHIRYSNELDRTIESLIENVVQFPDKRFEFVFTKPDLLEMVLSKGVEYPRRILHSTRNEFRSIPSFAKTLKIISSIIAECEEKFLHFTNYQKPFQFHIARANLLNEMERVLASATGNHFKQFITPIIKFYTPPFESSQIMIAFSDISFTISM</sequence>
<dbReference type="GeneID" id="8849337"/>
<accession>D2VDP2</accession>
<dbReference type="VEuPathDB" id="AmoebaDB:NAEGRDRAFT_48704"/>
<dbReference type="EMBL" id="GG738865">
    <property type="protein sequence ID" value="EFC44932.1"/>
    <property type="molecule type" value="Genomic_DNA"/>
</dbReference>
<dbReference type="KEGG" id="ngr:NAEGRDRAFT_48704"/>
<name>D2VDP2_NAEGR</name>
<evidence type="ECO:0000313" key="1">
    <source>
        <dbReference type="EMBL" id="EFC44932.1"/>
    </source>
</evidence>
<dbReference type="Proteomes" id="UP000006671">
    <property type="component" value="Unassembled WGS sequence"/>
</dbReference>
<reference evidence="1 2" key="1">
    <citation type="journal article" date="2010" name="Cell">
        <title>The genome of Naegleria gruberi illuminates early eukaryotic versatility.</title>
        <authorList>
            <person name="Fritz-Laylin L.K."/>
            <person name="Prochnik S.E."/>
            <person name="Ginger M.L."/>
            <person name="Dacks J.B."/>
            <person name="Carpenter M.L."/>
            <person name="Field M.C."/>
            <person name="Kuo A."/>
            <person name="Paredez A."/>
            <person name="Chapman J."/>
            <person name="Pham J."/>
            <person name="Shu S."/>
            <person name="Neupane R."/>
            <person name="Cipriano M."/>
            <person name="Mancuso J."/>
            <person name="Tu H."/>
            <person name="Salamov A."/>
            <person name="Lindquist E."/>
            <person name="Shapiro H."/>
            <person name="Lucas S."/>
            <person name="Grigoriev I.V."/>
            <person name="Cande W.Z."/>
            <person name="Fulton C."/>
            <person name="Rokhsar D.S."/>
            <person name="Dawson S.C."/>
        </authorList>
    </citation>
    <scope>NUCLEOTIDE SEQUENCE [LARGE SCALE GENOMIC DNA]</scope>
    <source>
        <strain evidence="1 2">NEG-M</strain>
    </source>
</reference>
<dbReference type="AlphaFoldDB" id="D2VDP2"/>
<organism evidence="2">
    <name type="scientific">Naegleria gruberi</name>
    <name type="common">Amoeba</name>
    <dbReference type="NCBI Taxonomy" id="5762"/>
    <lineage>
        <taxon>Eukaryota</taxon>
        <taxon>Discoba</taxon>
        <taxon>Heterolobosea</taxon>
        <taxon>Tetramitia</taxon>
        <taxon>Eutetramitia</taxon>
        <taxon>Vahlkampfiidae</taxon>
        <taxon>Naegleria</taxon>
    </lineage>
</organism>
<evidence type="ECO:0000313" key="2">
    <source>
        <dbReference type="Proteomes" id="UP000006671"/>
    </source>
</evidence>